<dbReference type="Pfam" id="PF03725">
    <property type="entry name" value="RNase_PH_C"/>
    <property type="match status" value="1"/>
</dbReference>
<evidence type="ECO:0000259" key="11">
    <source>
        <dbReference type="Pfam" id="PF01138"/>
    </source>
</evidence>
<keyword evidence="7" id="KW-0694">RNA-binding</keyword>
<dbReference type="OrthoDB" id="45882at2759"/>
<evidence type="ECO:0000313" key="13">
    <source>
        <dbReference type="EMBL" id="KAF1991565.1"/>
    </source>
</evidence>
<feature type="region of interest" description="Disordered" evidence="10">
    <location>
        <begin position="87"/>
        <end position="115"/>
    </location>
</feature>
<keyword evidence="5" id="KW-0698">rRNA processing</keyword>
<dbReference type="GO" id="GO:0034476">
    <property type="term" value="P:U5 snRNA 3'-end processing"/>
    <property type="evidence" value="ECO:0007669"/>
    <property type="project" value="TreeGrafter"/>
</dbReference>
<dbReference type="GO" id="GO:0000176">
    <property type="term" value="C:nuclear exosome (RNase complex)"/>
    <property type="evidence" value="ECO:0007669"/>
    <property type="project" value="UniProtKB-ARBA"/>
</dbReference>
<feature type="domain" description="Exoribonuclease phosphorolytic" evidence="11">
    <location>
        <begin position="46"/>
        <end position="235"/>
    </location>
</feature>
<dbReference type="SUPFAM" id="SSF54211">
    <property type="entry name" value="Ribosomal protein S5 domain 2-like"/>
    <property type="match status" value="1"/>
</dbReference>
<evidence type="ECO:0000256" key="1">
    <source>
        <dbReference type="ARBA" id="ARBA00004496"/>
    </source>
</evidence>
<feature type="domain" description="Exoribonuclease phosphorolytic" evidence="12">
    <location>
        <begin position="262"/>
        <end position="339"/>
    </location>
</feature>
<evidence type="ECO:0000259" key="12">
    <source>
        <dbReference type="Pfam" id="PF03725"/>
    </source>
</evidence>
<protein>
    <recommendedName>
        <fullName evidence="9">Ribosomal RNA-processing protein 43</fullName>
    </recommendedName>
</protein>
<dbReference type="GO" id="GO:0071035">
    <property type="term" value="P:nuclear polyadenylation-dependent rRNA catabolic process"/>
    <property type="evidence" value="ECO:0007669"/>
    <property type="project" value="TreeGrafter"/>
</dbReference>
<name>A0A6G1HEG8_9PEZI</name>
<dbReference type="GO" id="GO:0071028">
    <property type="term" value="P:nuclear mRNA surveillance"/>
    <property type="evidence" value="ECO:0007669"/>
    <property type="project" value="TreeGrafter"/>
</dbReference>
<feature type="compositionally biased region" description="Polar residues" evidence="10">
    <location>
        <begin position="87"/>
        <end position="101"/>
    </location>
</feature>
<comment type="subcellular location">
    <subcellularLocation>
        <location evidence="1">Cytoplasm</location>
    </subcellularLocation>
    <subcellularLocation>
        <location evidence="2">Nucleus</location>
        <location evidence="2">Nucleolus</location>
    </subcellularLocation>
</comment>
<keyword evidence="6" id="KW-0271">Exosome</keyword>
<dbReference type="AlphaFoldDB" id="A0A6G1HEG8"/>
<dbReference type="GO" id="GO:0000177">
    <property type="term" value="C:cytoplasmic exosome (RNase complex)"/>
    <property type="evidence" value="ECO:0007669"/>
    <property type="project" value="TreeGrafter"/>
</dbReference>
<dbReference type="GO" id="GO:0035925">
    <property type="term" value="F:mRNA 3'-UTR AU-rich region binding"/>
    <property type="evidence" value="ECO:0007669"/>
    <property type="project" value="TreeGrafter"/>
</dbReference>
<dbReference type="GO" id="GO:0034473">
    <property type="term" value="P:U1 snRNA 3'-end processing"/>
    <property type="evidence" value="ECO:0007669"/>
    <property type="project" value="TreeGrafter"/>
</dbReference>
<dbReference type="InterPro" id="IPR015847">
    <property type="entry name" value="ExoRNase_PH_dom2"/>
</dbReference>
<keyword evidence="14" id="KW-1185">Reference proteome</keyword>
<comment type="similarity">
    <text evidence="3">Belongs to the RNase PH family.</text>
</comment>
<evidence type="ECO:0000256" key="10">
    <source>
        <dbReference type="SAM" id="MobiDB-lite"/>
    </source>
</evidence>
<dbReference type="Proteomes" id="UP000800041">
    <property type="component" value="Unassembled WGS sequence"/>
</dbReference>
<evidence type="ECO:0000313" key="14">
    <source>
        <dbReference type="Proteomes" id="UP000800041"/>
    </source>
</evidence>
<keyword evidence="4" id="KW-0963">Cytoplasm</keyword>
<dbReference type="GO" id="GO:0005730">
    <property type="term" value="C:nucleolus"/>
    <property type="evidence" value="ECO:0007669"/>
    <property type="project" value="UniProtKB-SubCell"/>
</dbReference>
<dbReference type="PANTHER" id="PTHR11097:SF9">
    <property type="entry name" value="EXOSOME COMPLEX COMPONENT RRP43"/>
    <property type="match status" value="1"/>
</dbReference>
<dbReference type="Gene3D" id="3.30.230.70">
    <property type="entry name" value="GHMP Kinase, N-terminal domain"/>
    <property type="match status" value="1"/>
</dbReference>
<dbReference type="PANTHER" id="PTHR11097">
    <property type="entry name" value="EXOSOME COMPLEX EXONUCLEASE RIBOSOMAL RNA PROCESSING PROTEIN"/>
    <property type="match status" value="1"/>
</dbReference>
<reference evidence="13" key="1">
    <citation type="journal article" date="2020" name="Stud. Mycol.">
        <title>101 Dothideomycetes genomes: a test case for predicting lifestyles and emergence of pathogens.</title>
        <authorList>
            <person name="Haridas S."/>
            <person name="Albert R."/>
            <person name="Binder M."/>
            <person name="Bloem J."/>
            <person name="Labutti K."/>
            <person name="Salamov A."/>
            <person name="Andreopoulos B."/>
            <person name="Baker S."/>
            <person name="Barry K."/>
            <person name="Bills G."/>
            <person name="Bluhm B."/>
            <person name="Cannon C."/>
            <person name="Castanera R."/>
            <person name="Culley D."/>
            <person name="Daum C."/>
            <person name="Ezra D."/>
            <person name="Gonzalez J."/>
            <person name="Henrissat B."/>
            <person name="Kuo A."/>
            <person name="Liang C."/>
            <person name="Lipzen A."/>
            <person name="Lutzoni F."/>
            <person name="Magnuson J."/>
            <person name="Mondo S."/>
            <person name="Nolan M."/>
            <person name="Ohm R."/>
            <person name="Pangilinan J."/>
            <person name="Park H.-J."/>
            <person name="Ramirez L."/>
            <person name="Alfaro M."/>
            <person name="Sun H."/>
            <person name="Tritt A."/>
            <person name="Yoshinaga Y."/>
            <person name="Zwiers L.-H."/>
            <person name="Turgeon B."/>
            <person name="Goodwin S."/>
            <person name="Spatafora J."/>
            <person name="Crous P."/>
            <person name="Grigoriev I."/>
        </authorList>
    </citation>
    <scope>NUCLEOTIDE SEQUENCE</scope>
    <source>
        <strain evidence="13">CBS 113979</strain>
    </source>
</reference>
<sequence>MAATTVTQSLTFPPELFATLSPSPFLLAHLSSSSSTRPNGRTSSTFRKPTVNTNSLSHCNGSAVVRLGNTACVCGIRAEILPSSDVANPSYIPTSLTPESPDTNMADDDADNEDEDIDDGPEMASLNLLVPNIELSTGSSPAHLPGNPPSTLAQSLSQRLLDLLHSTRLIRAKDLRILYQPPLLEDDEEPDAEPTVEVKAYWVLYIDILFISLDGNAFDAAWGSVLAALKNTKLPKAWWDQDLGSILCSDAVAEANELTLRGLPVAATFAVFDTRRGKGMKGKTGSWVLADPDTFEEAQCEESVTVVVDDGGRIRRIEKSGGGVVGKAHLRDLVELSQRRREEWKQVLNI</sequence>
<dbReference type="InterPro" id="IPR001247">
    <property type="entry name" value="ExoRNase_PH_dom1"/>
</dbReference>
<evidence type="ECO:0000256" key="9">
    <source>
        <dbReference type="ARBA" id="ARBA00030617"/>
    </source>
</evidence>
<feature type="region of interest" description="Disordered" evidence="10">
    <location>
        <begin position="31"/>
        <end position="53"/>
    </location>
</feature>
<dbReference type="InterPro" id="IPR036345">
    <property type="entry name" value="ExoRNase_PH_dom2_sf"/>
</dbReference>
<evidence type="ECO:0000256" key="4">
    <source>
        <dbReference type="ARBA" id="ARBA00022490"/>
    </source>
</evidence>
<evidence type="ECO:0000256" key="2">
    <source>
        <dbReference type="ARBA" id="ARBA00004604"/>
    </source>
</evidence>
<dbReference type="EMBL" id="ML977139">
    <property type="protein sequence ID" value="KAF1991565.1"/>
    <property type="molecule type" value="Genomic_DNA"/>
</dbReference>
<accession>A0A6G1HEG8</accession>
<evidence type="ECO:0000256" key="3">
    <source>
        <dbReference type="ARBA" id="ARBA00006678"/>
    </source>
</evidence>
<evidence type="ECO:0000256" key="5">
    <source>
        <dbReference type="ARBA" id="ARBA00022552"/>
    </source>
</evidence>
<dbReference type="InterPro" id="IPR027408">
    <property type="entry name" value="PNPase/RNase_PH_dom_sf"/>
</dbReference>
<keyword evidence="8" id="KW-0539">Nucleus</keyword>
<evidence type="ECO:0000256" key="7">
    <source>
        <dbReference type="ARBA" id="ARBA00022884"/>
    </source>
</evidence>
<dbReference type="GO" id="GO:0016075">
    <property type="term" value="P:rRNA catabolic process"/>
    <property type="evidence" value="ECO:0007669"/>
    <property type="project" value="TreeGrafter"/>
</dbReference>
<dbReference type="SUPFAM" id="SSF55666">
    <property type="entry name" value="Ribonuclease PH domain 2-like"/>
    <property type="match status" value="1"/>
</dbReference>
<evidence type="ECO:0000256" key="8">
    <source>
        <dbReference type="ARBA" id="ARBA00023242"/>
    </source>
</evidence>
<dbReference type="Pfam" id="PF01138">
    <property type="entry name" value="RNase_PH"/>
    <property type="match status" value="1"/>
</dbReference>
<gene>
    <name evidence="13" type="ORF">K402DRAFT_388964</name>
</gene>
<organism evidence="13 14">
    <name type="scientific">Aulographum hederae CBS 113979</name>
    <dbReference type="NCBI Taxonomy" id="1176131"/>
    <lineage>
        <taxon>Eukaryota</taxon>
        <taxon>Fungi</taxon>
        <taxon>Dikarya</taxon>
        <taxon>Ascomycota</taxon>
        <taxon>Pezizomycotina</taxon>
        <taxon>Dothideomycetes</taxon>
        <taxon>Pleosporomycetidae</taxon>
        <taxon>Aulographales</taxon>
        <taxon>Aulographaceae</taxon>
    </lineage>
</organism>
<feature type="compositionally biased region" description="Acidic residues" evidence="10">
    <location>
        <begin position="105"/>
        <end position="115"/>
    </location>
</feature>
<dbReference type="InterPro" id="IPR050590">
    <property type="entry name" value="Exosome_comp_Rrp42_subfam"/>
</dbReference>
<dbReference type="GO" id="GO:0071038">
    <property type="term" value="P:TRAMP-dependent tRNA surveillance pathway"/>
    <property type="evidence" value="ECO:0007669"/>
    <property type="project" value="TreeGrafter"/>
</dbReference>
<proteinExistence type="inferred from homology"/>
<dbReference type="GO" id="GO:0034475">
    <property type="term" value="P:U4 snRNA 3'-end processing"/>
    <property type="evidence" value="ECO:0007669"/>
    <property type="project" value="TreeGrafter"/>
</dbReference>
<evidence type="ECO:0000256" key="6">
    <source>
        <dbReference type="ARBA" id="ARBA00022835"/>
    </source>
</evidence>
<dbReference type="GO" id="GO:0000467">
    <property type="term" value="P:exonucleolytic trimming to generate mature 3'-end of 5.8S rRNA from tricistronic rRNA transcript (SSU-rRNA, 5.8S rRNA, LSU-rRNA)"/>
    <property type="evidence" value="ECO:0007669"/>
    <property type="project" value="TreeGrafter"/>
</dbReference>
<dbReference type="InterPro" id="IPR020568">
    <property type="entry name" value="Ribosomal_Su5_D2-typ_SF"/>
</dbReference>